<keyword evidence="5" id="KW-1185">Reference proteome</keyword>
<dbReference type="EMBL" id="WTYE01000001">
    <property type="protein sequence ID" value="MXP31183.1"/>
    <property type="molecule type" value="Genomic_DNA"/>
</dbReference>
<keyword evidence="1" id="KW-0732">Signal</keyword>
<evidence type="ECO:0000313" key="4">
    <source>
        <dbReference type="EMBL" id="MXP33943.1"/>
    </source>
</evidence>
<gene>
    <name evidence="3" type="ORF">GRI94_05010</name>
    <name evidence="4" type="ORF">GRI94_19100</name>
</gene>
<dbReference type="Proteomes" id="UP000446786">
    <property type="component" value="Unassembled WGS sequence"/>
</dbReference>
<dbReference type="PANTHER" id="PTHR36919">
    <property type="entry name" value="BLR1215 PROTEIN"/>
    <property type="match status" value="1"/>
</dbReference>
<dbReference type="EMBL" id="WTYE01000001">
    <property type="protein sequence ID" value="MXP33943.1"/>
    <property type="molecule type" value="Genomic_DNA"/>
</dbReference>
<feature type="signal peptide" evidence="1">
    <location>
        <begin position="1"/>
        <end position="21"/>
    </location>
</feature>
<sequence>MIRILTVLAALTMGLSAPAQAADPITGQWVTTERDAVVTIARCGSSYCGRLSKYLVRPEGGVNQRDVNNPDPNLRTRKLLGIALLSGFRMDDDLWRGRIYDPRNGKTYRSIVKRKSANVLEVKGCIGPFCQTQVWRKAR</sequence>
<proteinExistence type="predicted"/>
<dbReference type="PANTHER" id="PTHR36919:SF2">
    <property type="entry name" value="BLL6627 PROTEIN"/>
    <property type="match status" value="1"/>
</dbReference>
<protein>
    <submittedName>
        <fullName evidence="3">DUF2147 domain-containing protein</fullName>
    </submittedName>
</protein>
<evidence type="ECO:0000256" key="1">
    <source>
        <dbReference type="SAM" id="SignalP"/>
    </source>
</evidence>
<evidence type="ECO:0000259" key="2">
    <source>
        <dbReference type="Pfam" id="PF09917"/>
    </source>
</evidence>
<dbReference type="AlphaFoldDB" id="A0A845APR4"/>
<dbReference type="InterPro" id="IPR019223">
    <property type="entry name" value="DUF2147"/>
</dbReference>
<feature type="domain" description="DUF2147" evidence="2">
    <location>
        <begin position="27"/>
        <end position="136"/>
    </location>
</feature>
<dbReference type="Pfam" id="PF09917">
    <property type="entry name" value="DUF2147"/>
    <property type="match status" value="1"/>
</dbReference>
<evidence type="ECO:0000313" key="5">
    <source>
        <dbReference type="Proteomes" id="UP000446786"/>
    </source>
</evidence>
<comment type="caution">
    <text evidence="3">The sequence shown here is derived from an EMBL/GenBank/DDBJ whole genome shotgun (WGS) entry which is preliminary data.</text>
</comment>
<dbReference type="OrthoDB" id="9811671at2"/>
<reference evidence="3 5" key="1">
    <citation type="submission" date="2019-12" db="EMBL/GenBank/DDBJ databases">
        <title>Genomic-based taxomic classification of the family Erythrobacteraceae.</title>
        <authorList>
            <person name="Xu L."/>
        </authorList>
    </citation>
    <scope>NUCLEOTIDE SEQUENCE [LARGE SCALE GENOMIC DNA]</scope>
    <source>
        <strain evidence="3 5">JCM 16677</strain>
    </source>
</reference>
<evidence type="ECO:0000313" key="3">
    <source>
        <dbReference type="EMBL" id="MXP31183.1"/>
    </source>
</evidence>
<name>A0A845APR4_9SPHN</name>
<organism evidence="3 5">
    <name type="scientific">Parerythrobacter jejuensis</name>
    <dbReference type="NCBI Taxonomy" id="795812"/>
    <lineage>
        <taxon>Bacteria</taxon>
        <taxon>Pseudomonadati</taxon>
        <taxon>Pseudomonadota</taxon>
        <taxon>Alphaproteobacteria</taxon>
        <taxon>Sphingomonadales</taxon>
        <taxon>Erythrobacteraceae</taxon>
        <taxon>Parerythrobacter</taxon>
    </lineage>
</organism>
<feature type="chain" id="PRO_5044663567" evidence="1">
    <location>
        <begin position="22"/>
        <end position="139"/>
    </location>
</feature>
<accession>A0A845APR4</accession>
<dbReference type="Gene3D" id="2.40.128.520">
    <property type="match status" value="1"/>
</dbReference>